<reference evidence="2" key="1">
    <citation type="journal article" date="2017" name="Nature">
        <title>The sunflower genome provides insights into oil metabolism, flowering and Asterid evolution.</title>
        <authorList>
            <person name="Badouin H."/>
            <person name="Gouzy J."/>
            <person name="Grassa C.J."/>
            <person name="Murat F."/>
            <person name="Staton S.E."/>
            <person name="Cottret L."/>
            <person name="Lelandais-Briere C."/>
            <person name="Owens G.L."/>
            <person name="Carrere S."/>
            <person name="Mayjonade B."/>
            <person name="Legrand L."/>
            <person name="Gill N."/>
            <person name="Kane N.C."/>
            <person name="Bowers J.E."/>
            <person name="Hubner S."/>
            <person name="Bellec A."/>
            <person name="Berard A."/>
            <person name="Berges H."/>
            <person name="Blanchet N."/>
            <person name="Boniface M.C."/>
            <person name="Brunel D."/>
            <person name="Catrice O."/>
            <person name="Chaidir N."/>
            <person name="Claudel C."/>
            <person name="Donnadieu C."/>
            <person name="Faraut T."/>
            <person name="Fievet G."/>
            <person name="Helmstetter N."/>
            <person name="King M."/>
            <person name="Knapp S.J."/>
            <person name="Lai Z."/>
            <person name="Le Paslier M.C."/>
            <person name="Lippi Y."/>
            <person name="Lorenzon L."/>
            <person name="Mandel J.R."/>
            <person name="Marage G."/>
            <person name="Marchand G."/>
            <person name="Marquand E."/>
            <person name="Bret-Mestries E."/>
            <person name="Morien E."/>
            <person name="Nambeesan S."/>
            <person name="Nguyen T."/>
            <person name="Pegot-Espagnet P."/>
            <person name="Pouilly N."/>
            <person name="Raftis F."/>
            <person name="Sallet E."/>
            <person name="Schiex T."/>
            <person name="Thomas J."/>
            <person name="Vandecasteele C."/>
            <person name="Vares D."/>
            <person name="Vear F."/>
            <person name="Vautrin S."/>
            <person name="Crespi M."/>
            <person name="Mangin B."/>
            <person name="Burke J.M."/>
            <person name="Salse J."/>
            <person name="Munos S."/>
            <person name="Vincourt P."/>
            <person name="Rieseberg L.H."/>
            <person name="Langlade N.B."/>
        </authorList>
    </citation>
    <scope>NUCLEOTIDE SEQUENCE [LARGE SCALE GENOMIC DNA]</scope>
    <source>
        <strain evidence="2">cv. SF193</strain>
    </source>
</reference>
<sequence>MSTCLTYFFSEQGRELCCLLLLGRRGSASPYPVINLIRDYYIFPPIKSRYYIFTHSLKSITYFPFSCNRTVDVLDNIYIQHLMKAVLPVLATHCNHRAVVGCDDPTCSSHSSQPSPESGGRPEAMAGPLSLSDTILFLSLILCSPTLSRVVRGPAYL</sequence>
<dbReference type="Proteomes" id="UP000215914">
    <property type="component" value="Chromosome 13"/>
</dbReference>
<name>A0A251SPN1_HELAN</name>
<organism evidence="1 2">
    <name type="scientific">Helianthus annuus</name>
    <name type="common">Common sunflower</name>
    <dbReference type="NCBI Taxonomy" id="4232"/>
    <lineage>
        <taxon>Eukaryota</taxon>
        <taxon>Viridiplantae</taxon>
        <taxon>Streptophyta</taxon>
        <taxon>Embryophyta</taxon>
        <taxon>Tracheophyta</taxon>
        <taxon>Spermatophyta</taxon>
        <taxon>Magnoliopsida</taxon>
        <taxon>eudicotyledons</taxon>
        <taxon>Gunneridae</taxon>
        <taxon>Pentapetalae</taxon>
        <taxon>asterids</taxon>
        <taxon>campanulids</taxon>
        <taxon>Asterales</taxon>
        <taxon>Asteraceae</taxon>
        <taxon>Asteroideae</taxon>
        <taxon>Heliantheae alliance</taxon>
        <taxon>Heliantheae</taxon>
        <taxon>Helianthus</taxon>
    </lineage>
</organism>
<protein>
    <submittedName>
        <fullName evidence="1">Uncharacterized protein</fullName>
    </submittedName>
</protein>
<gene>
    <name evidence="1" type="ORF">HannXRQ_Chr13g0395121</name>
</gene>
<accession>A0A251SPN1</accession>
<dbReference type="AlphaFoldDB" id="A0A251SPN1"/>
<dbReference type="InParanoid" id="A0A251SPN1"/>
<proteinExistence type="predicted"/>
<evidence type="ECO:0000313" key="1">
    <source>
        <dbReference type="EMBL" id="OTG00805.1"/>
    </source>
</evidence>
<evidence type="ECO:0000313" key="2">
    <source>
        <dbReference type="Proteomes" id="UP000215914"/>
    </source>
</evidence>
<keyword evidence="2" id="KW-1185">Reference proteome</keyword>
<dbReference type="EMBL" id="CM007902">
    <property type="protein sequence ID" value="OTG00805.1"/>
    <property type="molecule type" value="Genomic_DNA"/>
</dbReference>